<dbReference type="RefSeq" id="WP_015862093.1">
    <property type="nucleotide sequence ID" value="NC_012796.1"/>
</dbReference>
<gene>
    <name evidence="3" type="ordered locus">DMR_34540</name>
</gene>
<dbReference type="Proteomes" id="UP000009071">
    <property type="component" value="Chromosome"/>
</dbReference>
<sequence length="153" mass="16220">MPDKTPTTNKRKPPANAWEPGQSGNPKGRPLGSRNKATILAQEMIDGRGKELVETALNLALSGDTSLMRCLLARLVPERKDAPIRVDLPTVESVADLPKITAALLAGVGTGTVTPSEATAIANLVEAHRRASELGDVEQRLAAIEERLLGGKK</sequence>
<dbReference type="HOGENOM" id="CLU_137974_1_0_7"/>
<dbReference type="AlphaFoldDB" id="C4XKK5"/>
<evidence type="ECO:0000256" key="1">
    <source>
        <dbReference type="SAM" id="MobiDB-lite"/>
    </source>
</evidence>
<dbReference type="InterPro" id="IPR043736">
    <property type="entry name" value="DUF5681"/>
</dbReference>
<dbReference type="Pfam" id="PF18932">
    <property type="entry name" value="DUF5681"/>
    <property type="match status" value="1"/>
</dbReference>
<dbReference type="OrthoDB" id="2086138at2"/>
<evidence type="ECO:0000313" key="4">
    <source>
        <dbReference type="Proteomes" id="UP000009071"/>
    </source>
</evidence>
<evidence type="ECO:0000313" key="3">
    <source>
        <dbReference type="EMBL" id="BAH76945.1"/>
    </source>
</evidence>
<accession>C4XKK5</accession>
<keyword evidence="4" id="KW-1185">Reference proteome</keyword>
<dbReference type="STRING" id="573370.DMR_34540"/>
<dbReference type="EMBL" id="AP010904">
    <property type="protein sequence ID" value="BAH76945.1"/>
    <property type="molecule type" value="Genomic_DNA"/>
</dbReference>
<proteinExistence type="predicted"/>
<dbReference type="eggNOG" id="ENOG503307M">
    <property type="taxonomic scope" value="Bacteria"/>
</dbReference>
<feature type="region of interest" description="Disordered" evidence="1">
    <location>
        <begin position="1"/>
        <end position="36"/>
    </location>
</feature>
<feature type="domain" description="DUF5681" evidence="2">
    <location>
        <begin position="16"/>
        <end position="76"/>
    </location>
</feature>
<reference evidence="3 4" key="1">
    <citation type="journal article" date="2009" name="Genome Res.">
        <title>Whole genome sequence of Desulfovibrio magneticus strain RS-1 revealed common gene clusters in magnetotactic bacteria.</title>
        <authorList>
            <person name="Nakazawa H."/>
            <person name="Arakaki A."/>
            <person name="Narita-Yamada S."/>
            <person name="Yashiro I."/>
            <person name="Jinno K."/>
            <person name="Aoki N."/>
            <person name="Tsuruyama A."/>
            <person name="Okamura Y."/>
            <person name="Tanikawa S."/>
            <person name="Fujita N."/>
            <person name="Takeyama H."/>
            <person name="Matsunaga T."/>
        </authorList>
    </citation>
    <scope>NUCLEOTIDE SEQUENCE [LARGE SCALE GENOMIC DNA]</scope>
    <source>
        <strain evidence="4">ATCC 700980 / DSM 13731 / RS-1</strain>
    </source>
</reference>
<dbReference type="KEGG" id="dma:DMR_34540"/>
<evidence type="ECO:0000259" key="2">
    <source>
        <dbReference type="Pfam" id="PF18932"/>
    </source>
</evidence>
<organism evidence="3 4">
    <name type="scientific">Solidesulfovibrio magneticus (strain ATCC 700980 / DSM 13731 / RS-1)</name>
    <name type="common">Desulfovibrio magneticus</name>
    <dbReference type="NCBI Taxonomy" id="573370"/>
    <lineage>
        <taxon>Bacteria</taxon>
        <taxon>Pseudomonadati</taxon>
        <taxon>Thermodesulfobacteriota</taxon>
        <taxon>Desulfovibrionia</taxon>
        <taxon>Desulfovibrionales</taxon>
        <taxon>Desulfovibrionaceae</taxon>
        <taxon>Solidesulfovibrio</taxon>
    </lineage>
</organism>
<name>C4XKK5_SOLM1</name>
<protein>
    <recommendedName>
        <fullName evidence="2">DUF5681 domain-containing protein</fullName>
    </recommendedName>
</protein>